<dbReference type="RefSeq" id="WP_285675026.1">
    <property type="nucleotide sequence ID" value="NZ_BSYI01000083.1"/>
</dbReference>
<sequence length="67" mass="7480">MKKTPTDAAEDRLMTVRDVAHADRCSEKSVRRAIAAGLLEAIRIGPSGRALRITRAAHARYRARRHT</sequence>
<evidence type="ECO:0000313" key="3">
    <source>
        <dbReference type="Proteomes" id="UP001239909"/>
    </source>
</evidence>
<comment type="caution">
    <text evidence="2">The sequence shown here is derived from an EMBL/GenBank/DDBJ whole genome shotgun (WGS) entry which is preliminary data.</text>
</comment>
<gene>
    <name evidence="2" type="ORF">LNKW23_48350</name>
</gene>
<dbReference type="Proteomes" id="UP001239909">
    <property type="component" value="Unassembled WGS sequence"/>
</dbReference>
<evidence type="ECO:0000259" key="1">
    <source>
        <dbReference type="Pfam" id="PF12728"/>
    </source>
</evidence>
<evidence type="ECO:0000313" key="2">
    <source>
        <dbReference type="EMBL" id="GMG85612.1"/>
    </source>
</evidence>
<proteinExistence type="predicted"/>
<accession>A0ABQ6LU82</accession>
<feature type="domain" description="Helix-turn-helix" evidence="1">
    <location>
        <begin position="13"/>
        <end position="57"/>
    </location>
</feature>
<reference evidence="2 3" key="1">
    <citation type="submission" date="2023-04" db="EMBL/GenBank/DDBJ databases">
        <title>Marinoamorphus aggregata gen. nov., sp. Nov., isolate from tissue of brittle star Ophioplocus japonicus.</title>
        <authorList>
            <person name="Kawano K."/>
            <person name="Sawayama S."/>
            <person name="Nakagawa S."/>
        </authorList>
    </citation>
    <scope>NUCLEOTIDE SEQUENCE [LARGE SCALE GENOMIC DNA]</scope>
    <source>
        <strain evidence="2 3">NKW23</strain>
    </source>
</reference>
<name>A0ABQ6LU82_9RHOB</name>
<protein>
    <recommendedName>
        <fullName evidence="1">Helix-turn-helix domain-containing protein</fullName>
    </recommendedName>
</protein>
<keyword evidence="3" id="KW-1185">Reference proteome</keyword>
<dbReference type="EMBL" id="BSYI01000083">
    <property type="protein sequence ID" value="GMG85612.1"/>
    <property type="molecule type" value="Genomic_DNA"/>
</dbReference>
<organism evidence="2 3">
    <name type="scientific">Paralimibaculum aggregatum</name>
    <dbReference type="NCBI Taxonomy" id="3036245"/>
    <lineage>
        <taxon>Bacteria</taxon>
        <taxon>Pseudomonadati</taxon>
        <taxon>Pseudomonadota</taxon>
        <taxon>Alphaproteobacteria</taxon>
        <taxon>Rhodobacterales</taxon>
        <taxon>Paracoccaceae</taxon>
        <taxon>Paralimibaculum</taxon>
    </lineage>
</organism>
<dbReference type="Pfam" id="PF12728">
    <property type="entry name" value="HTH_17"/>
    <property type="match status" value="1"/>
</dbReference>
<dbReference type="InterPro" id="IPR041657">
    <property type="entry name" value="HTH_17"/>
</dbReference>